<keyword evidence="3" id="KW-1185">Reference proteome</keyword>
<dbReference type="PANTHER" id="PTHR40278:SF2">
    <property type="entry name" value="TYPE IV PILUS INNER MEMBRANE COMPONENT PILN"/>
    <property type="match status" value="1"/>
</dbReference>
<evidence type="ECO:0000256" key="1">
    <source>
        <dbReference type="SAM" id="Phobius"/>
    </source>
</evidence>
<accession>A0A6I1I7F3</accession>
<dbReference type="EMBL" id="WFLI01000006">
    <property type="protein sequence ID" value="KAB8065679.1"/>
    <property type="molecule type" value="Genomic_DNA"/>
</dbReference>
<evidence type="ECO:0000313" key="2">
    <source>
        <dbReference type="EMBL" id="KAB8065679.1"/>
    </source>
</evidence>
<dbReference type="InterPro" id="IPR007813">
    <property type="entry name" value="PilN"/>
</dbReference>
<keyword evidence="1" id="KW-1133">Transmembrane helix</keyword>
<dbReference type="RefSeq" id="WP_152282058.1">
    <property type="nucleotide sequence ID" value="NZ_WFLI01000006.1"/>
</dbReference>
<proteinExistence type="predicted"/>
<evidence type="ECO:0000313" key="3">
    <source>
        <dbReference type="Proteomes" id="UP000468717"/>
    </source>
</evidence>
<dbReference type="GO" id="GO:0043683">
    <property type="term" value="P:type IV pilus assembly"/>
    <property type="evidence" value="ECO:0007669"/>
    <property type="project" value="TreeGrafter"/>
</dbReference>
<dbReference type="InterPro" id="IPR052534">
    <property type="entry name" value="Extracell_DNA_Util/SecSys_Comp"/>
</dbReference>
<feature type="transmembrane region" description="Helical" evidence="1">
    <location>
        <begin position="26"/>
        <end position="49"/>
    </location>
</feature>
<comment type="caution">
    <text evidence="2">The sequence shown here is derived from an EMBL/GenBank/DDBJ whole genome shotgun (WGS) entry which is preliminary data.</text>
</comment>
<name>A0A6I1I7F3_9BURK</name>
<dbReference type="AlphaFoldDB" id="A0A6I1I7F3"/>
<evidence type="ECO:0008006" key="4">
    <source>
        <dbReference type="Google" id="ProtNLM"/>
    </source>
</evidence>
<sequence>MKTVAEVSCINLLPYRPAARRRRIQLLLWQLAGGALLGLLLGLAAGAWLQHRLDAQLRRQQDWRNAMQQLDAVLLAGKRVQGETAALVLRQQAIAGLQEQRHAWVRMLAALAQAMPAGAALHSVRQETALVRLQGQAVSQDKVAALLLALEQAAPWSRPEVLEVRSAADGTVEWTIRLALASAGRLSPKPGPGG</sequence>
<dbReference type="Pfam" id="PF05137">
    <property type="entry name" value="PilN"/>
    <property type="match status" value="1"/>
</dbReference>
<gene>
    <name evidence="2" type="ORF">GCN75_07850</name>
</gene>
<reference evidence="2 3" key="1">
    <citation type="submission" date="2019-10" db="EMBL/GenBank/DDBJ databases">
        <title>Three novel species isolated from a subtropical stream in China.</title>
        <authorList>
            <person name="Lu H."/>
        </authorList>
    </citation>
    <scope>NUCLEOTIDE SEQUENCE [LARGE SCALE GENOMIC DNA]</scope>
    <source>
        <strain evidence="2 3">FT13W</strain>
    </source>
</reference>
<keyword evidence="1" id="KW-0812">Transmembrane</keyword>
<keyword evidence="1" id="KW-0472">Membrane</keyword>
<protein>
    <recommendedName>
        <fullName evidence="4">Fimbrial assembly protein</fullName>
    </recommendedName>
</protein>
<organism evidence="2 3">
    <name type="scientific">Janthinobacterium violaceinigrum</name>
    <dbReference type="NCBI Taxonomy" id="2654252"/>
    <lineage>
        <taxon>Bacteria</taxon>
        <taxon>Pseudomonadati</taxon>
        <taxon>Pseudomonadota</taxon>
        <taxon>Betaproteobacteria</taxon>
        <taxon>Burkholderiales</taxon>
        <taxon>Oxalobacteraceae</taxon>
        <taxon>Janthinobacterium</taxon>
    </lineage>
</organism>
<dbReference type="Proteomes" id="UP000468717">
    <property type="component" value="Unassembled WGS sequence"/>
</dbReference>
<dbReference type="GO" id="GO:0043107">
    <property type="term" value="P:type IV pilus-dependent motility"/>
    <property type="evidence" value="ECO:0007669"/>
    <property type="project" value="TreeGrafter"/>
</dbReference>
<dbReference type="PANTHER" id="PTHR40278">
    <property type="entry name" value="DNA UTILIZATION PROTEIN HOFN"/>
    <property type="match status" value="1"/>
</dbReference>